<keyword evidence="2" id="KW-1185">Reference proteome</keyword>
<accession>A0A5A7QF62</accession>
<dbReference type="EMBL" id="BKCP01006693">
    <property type="protein sequence ID" value="GER43618.1"/>
    <property type="molecule type" value="Genomic_DNA"/>
</dbReference>
<sequence>MLTETSTSYRIAMETSTEEIVGISSELVYFLSREYPELLGLDERWDGGHKKASLATGGGFSVVGRKKQQQLRQPRAGSLLCSVHLRQDSLLPLSRDWGGWAEANVVSRNSI</sequence>
<reference evidence="2" key="1">
    <citation type="journal article" date="2019" name="Curr. Biol.">
        <title>Genome Sequence of Striga asiatica Provides Insight into the Evolution of Plant Parasitism.</title>
        <authorList>
            <person name="Yoshida S."/>
            <person name="Kim S."/>
            <person name="Wafula E.K."/>
            <person name="Tanskanen J."/>
            <person name="Kim Y.M."/>
            <person name="Honaas L."/>
            <person name="Yang Z."/>
            <person name="Spallek T."/>
            <person name="Conn C.E."/>
            <person name="Ichihashi Y."/>
            <person name="Cheong K."/>
            <person name="Cui S."/>
            <person name="Der J.P."/>
            <person name="Gundlach H."/>
            <person name="Jiao Y."/>
            <person name="Hori C."/>
            <person name="Ishida J.K."/>
            <person name="Kasahara H."/>
            <person name="Kiba T."/>
            <person name="Kim M.S."/>
            <person name="Koo N."/>
            <person name="Laohavisit A."/>
            <person name="Lee Y.H."/>
            <person name="Lumba S."/>
            <person name="McCourt P."/>
            <person name="Mortimer J.C."/>
            <person name="Mutuku J.M."/>
            <person name="Nomura T."/>
            <person name="Sasaki-Sekimoto Y."/>
            <person name="Seto Y."/>
            <person name="Wang Y."/>
            <person name="Wakatake T."/>
            <person name="Sakakibara H."/>
            <person name="Demura T."/>
            <person name="Yamaguchi S."/>
            <person name="Yoneyama K."/>
            <person name="Manabe R.I."/>
            <person name="Nelson D.C."/>
            <person name="Schulman A.H."/>
            <person name="Timko M.P."/>
            <person name="dePamphilis C.W."/>
            <person name="Choi D."/>
            <person name="Shirasu K."/>
        </authorList>
    </citation>
    <scope>NUCLEOTIDE SEQUENCE [LARGE SCALE GENOMIC DNA]</scope>
    <source>
        <strain evidence="2">cv. UVA1</strain>
    </source>
</reference>
<keyword evidence="1" id="KW-0547">Nucleotide-binding</keyword>
<comment type="caution">
    <text evidence="1">The sequence shown here is derived from an EMBL/GenBank/DDBJ whole genome shotgun (WGS) entry which is preliminary data.</text>
</comment>
<evidence type="ECO:0000313" key="1">
    <source>
        <dbReference type="EMBL" id="GER43618.1"/>
    </source>
</evidence>
<proteinExistence type="predicted"/>
<dbReference type="AlphaFoldDB" id="A0A5A7QF62"/>
<name>A0A5A7QF62_STRAF</name>
<dbReference type="GO" id="GO:0005524">
    <property type="term" value="F:ATP binding"/>
    <property type="evidence" value="ECO:0007669"/>
    <property type="project" value="UniProtKB-KW"/>
</dbReference>
<evidence type="ECO:0000313" key="2">
    <source>
        <dbReference type="Proteomes" id="UP000325081"/>
    </source>
</evidence>
<gene>
    <name evidence="1" type="ORF">STAS_20483</name>
</gene>
<keyword evidence="1" id="KW-0067">ATP-binding</keyword>
<protein>
    <submittedName>
        <fullName evidence="1">Spermidine/putrescine import ATP-binding protein PotA</fullName>
    </submittedName>
</protein>
<organism evidence="1 2">
    <name type="scientific">Striga asiatica</name>
    <name type="common">Asiatic witchweed</name>
    <name type="synonym">Buchnera asiatica</name>
    <dbReference type="NCBI Taxonomy" id="4170"/>
    <lineage>
        <taxon>Eukaryota</taxon>
        <taxon>Viridiplantae</taxon>
        <taxon>Streptophyta</taxon>
        <taxon>Embryophyta</taxon>
        <taxon>Tracheophyta</taxon>
        <taxon>Spermatophyta</taxon>
        <taxon>Magnoliopsida</taxon>
        <taxon>eudicotyledons</taxon>
        <taxon>Gunneridae</taxon>
        <taxon>Pentapetalae</taxon>
        <taxon>asterids</taxon>
        <taxon>lamiids</taxon>
        <taxon>Lamiales</taxon>
        <taxon>Orobanchaceae</taxon>
        <taxon>Buchnereae</taxon>
        <taxon>Striga</taxon>
    </lineage>
</organism>
<dbReference type="Proteomes" id="UP000325081">
    <property type="component" value="Unassembled WGS sequence"/>
</dbReference>